<evidence type="ECO:0000256" key="4">
    <source>
        <dbReference type="ARBA" id="ARBA00022679"/>
    </source>
</evidence>
<comment type="catalytic activity">
    <reaction evidence="1">
        <text>ATP + protein L-histidine = ADP + protein N-phospho-L-histidine.</text>
        <dbReference type="EC" id="2.7.13.3"/>
    </reaction>
</comment>
<keyword evidence="8" id="KW-0175">Coiled coil</keyword>
<dbReference type="GO" id="GO:0000155">
    <property type="term" value="F:phosphorelay sensor kinase activity"/>
    <property type="evidence" value="ECO:0007669"/>
    <property type="project" value="InterPro"/>
</dbReference>
<dbReference type="PROSITE" id="PS50109">
    <property type="entry name" value="HIS_KIN"/>
    <property type="match status" value="1"/>
</dbReference>
<dbReference type="InterPro" id="IPR036097">
    <property type="entry name" value="HisK_dim/P_sf"/>
</dbReference>
<evidence type="ECO:0000256" key="9">
    <source>
        <dbReference type="SAM" id="Phobius"/>
    </source>
</evidence>
<keyword evidence="12" id="KW-1185">Reference proteome</keyword>
<feature type="coiled-coil region" evidence="8">
    <location>
        <begin position="260"/>
        <end position="287"/>
    </location>
</feature>
<keyword evidence="6 11" id="KW-0418">Kinase</keyword>
<evidence type="ECO:0000256" key="8">
    <source>
        <dbReference type="SAM" id="Coils"/>
    </source>
</evidence>
<name>A0A8J7KHJ8_9FLAO</name>
<dbReference type="PANTHER" id="PTHR45436:SF5">
    <property type="entry name" value="SENSOR HISTIDINE KINASE TRCS"/>
    <property type="match status" value="1"/>
</dbReference>
<evidence type="ECO:0000256" key="7">
    <source>
        <dbReference type="ARBA" id="ARBA00022989"/>
    </source>
</evidence>
<dbReference type="EC" id="2.7.13.3" evidence="2"/>
<dbReference type="Pfam" id="PF00512">
    <property type="entry name" value="HisKA"/>
    <property type="match status" value="1"/>
</dbReference>
<accession>A0A8J7KHJ8</accession>
<keyword evidence="3" id="KW-0597">Phosphoprotein</keyword>
<dbReference type="Gene3D" id="6.10.340.10">
    <property type="match status" value="1"/>
</dbReference>
<evidence type="ECO:0000313" key="12">
    <source>
        <dbReference type="Proteomes" id="UP000608754"/>
    </source>
</evidence>
<dbReference type="Pfam" id="PF02518">
    <property type="entry name" value="HATPase_c"/>
    <property type="match status" value="1"/>
</dbReference>
<dbReference type="CDD" id="cd00075">
    <property type="entry name" value="HATPase"/>
    <property type="match status" value="1"/>
</dbReference>
<dbReference type="InterPro" id="IPR005467">
    <property type="entry name" value="His_kinase_dom"/>
</dbReference>
<dbReference type="Proteomes" id="UP000608754">
    <property type="component" value="Unassembled WGS sequence"/>
</dbReference>
<dbReference type="InterPro" id="IPR003661">
    <property type="entry name" value="HisK_dim/P_dom"/>
</dbReference>
<dbReference type="SMART" id="SM00388">
    <property type="entry name" value="HisKA"/>
    <property type="match status" value="1"/>
</dbReference>
<protein>
    <recommendedName>
        <fullName evidence="2">histidine kinase</fullName>
        <ecNumber evidence="2">2.7.13.3</ecNumber>
    </recommendedName>
</protein>
<dbReference type="SMART" id="SM00387">
    <property type="entry name" value="HATPase_c"/>
    <property type="match status" value="1"/>
</dbReference>
<keyword evidence="5 9" id="KW-0812">Transmembrane</keyword>
<dbReference type="InterPro" id="IPR050428">
    <property type="entry name" value="TCS_sensor_his_kinase"/>
</dbReference>
<dbReference type="EMBL" id="JADGIK010000002">
    <property type="protein sequence ID" value="MBF0596421.1"/>
    <property type="molecule type" value="Genomic_DNA"/>
</dbReference>
<dbReference type="SUPFAM" id="SSF47384">
    <property type="entry name" value="Homodimeric domain of signal transducing histidine kinase"/>
    <property type="match status" value="1"/>
</dbReference>
<evidence type="ECO:0000256" key="6">
    <source>
        <dbReference type="ARBA" id="ARBA00022777"/>
    </source>
</evidence>
<feature type="transmembrane region" description="Helical" evidence="9">
    <location>
        <begin position="153"/>
        <end position="180"/>
    </location>
</feature>
<evidence type="ECO:0000256" key="3">
    <source>
        <dbReference type="ARBA" id="ARBA00022553"/>
    </source>
</evidence>
<evidence type="ECO:0000259" key="10">
    <source>
        <dbReference type="PROSITE" id="PS50109"/>
    </source>
</evidence>
<feature type="transmembrane region" description="Helical" evidence="9">
    <location>
        <begin position="12"/>
        <end position="30"/>
    </location>
</feature>
<dbReference type="AlphaFoldDB" id="A0A8J7KHJ8"/>
<dbReference type="RefSeq" id="WP_194181957.1">
    <property type="nucleotide sequence ID" value="NZ_JADGIK010000002.1"/>
</dbReference>
<feature type="domain" description="Histidine kinase" evidence="10">
    <location>
        <begin position="238"/>
        <end position="445"/>
    </location>
</feature>
<dbReference type="CDD" id="cd00082">
    <property type="entry name" value="HisKA"/>
    <property type="match status" value="1"/>
</dbReference>
<evidence type="ECO:0000256" key="2">
    <source>
        <dbReference type="ARBA" id="ARBA00012438"/>
    </source>
</evidence>
<keyword evidence="9" id="KW-0472">Membrane</keyword>
<gene>
    <name evidence="11" type="ORF">IM532_02900</name>
</gene>
<reference evidence="11" key="1">
    <citation type="submission" date="2020-10" db="EMBL/GenBank/DDBJ databases">
        <authorList>
            <person name="Lu T."/>
            <person name="Wang Q."/>
            <person name="Han X."/>
        </authorList>
    </citation>
    <scope>NUCLEOTIDE SEQUENCE</scope>
    <source>
        <strain evidence="11">WQ 117</strain>
    </source>
</reference>
<evidence type="ECO:0000313" key="11">
    <source>
        <dbReference type="EMBL" id="MBF0596421.1"/>
    </source>
</evidence>
<keyword evidence="7 9" id="KW-1133">Transmembrane helix</keyword>
<evidence type="ECO:0000256" key="1">
    <source>
        <dbReference type="ARBA" id="ARBA00000085"/>
    </source>
</evidence>
<dbReference type="InterPro" id="IPR036890">
    <property type="entry name" value="HATPase_C_sf"/>
</dbReference>
<keyword evidence="4" id="KW-0808">Transferase</keyword>
<comment type="caution">
    <text evidence="11">The sequence shown here is derived from an EMBL/GenBank/DDBJ whole genome shotgun (WGS) entry which is preliminary data.</text>
</comment>
<dbReference type="PANTHER" id="PTHR45436">
    <property type="entry name" value="SENSOR HISTIDINE KINASE YKOH"/>
    <property type="match status" value="1"/>
</dbReference>
<organism evidence="11 12">
    <name type="scientific">Faecalibacter rhinopitheci</name>
    <dbReference type="NCBI Taxonomy" id="2779678"/>
    <lineage>
        <taxon>Bacteria</taxon>
        <taxon>Pseudomonadati</taxon>
        <taxon>Bacteroidota</taxon>
        <taxon>Flavobacteriia</taxon>
        <taxon>Flavobacteriales</taxon>
        <taxon>Weeksellaceae</taxon>
        <taxon>Faecalibacter</taxon>
    </lineage>
</organism>
<dbReference type="GO" id="GO:0005886">
    <property type="term" value="C:plasma membrane"/>
    <property type="evidence" value="ECO:0007669"/>
    <property type="project" value="TreeGrafter"/>
</dbReference>
<dbReference type="SUPFAM" id="SSF55874">
    <property type="entry name" value="ATPase domain of HSP90 chaperone/DNA topoisomerase II/histidine kinase"/>
    <property type="match status" value="1"/>
</dbReference>
<sequence length="445" mass="51257">MKLKDRLSLYSAFIFGIIFIIVSTIIYFTFYSTMEKKEMNTLESKSLLAAIYYLEQDELPFSEHENIKNKLLKTISRKNIAVFNLDNLQVNGEMQEDTSISGDFLAQVKHDLQASFHTNAYFYNGILYNDNQGDFVIVAREPKSEFNDQMSSLLQILSIVSVIGFAIIYIFSQYLGYIAYQPINHFIRQIKNRNSFNFNEPITLKHSYTEIQDLSTTYNRFINQVAQTFDVQKNFIDYVSHELRTPIAALMGTLEVTNQKERSNQEYQAALDQLKQYTTDLQDTIDQMMLLSGAKTNFELIPIRIDEVIWEIIENQIVYHQADINVALDVKNDQLLTINGNTQLLNLAIGNLISNAIKYSNNQQVQIQFKLVNENLVLDIIDTGIGIDPTDLPHIRQNFFRGKNTNMYQGKGIGLSIADIIFKIHHIQLDILPNHPKGSVMRLIF</sequence>
<dbReference type="Gene3D" id="3.30.565.10">
    <property type="entry name" value="Histidine kinase-like ATPase, C-terminal domain"/>
    <property type="match status" value="1"/>
</dbReference>
<dbReference type="Gene3D" id="1.10.287.130">
    <property type="match status" value="1"/>
</dbReference>
<proteinExistence type="predicted"/>
<evidence type="ECO:0000256" key="5">
    <source>
        <dbReference type="ARBA" id="ARBA00022692"/>
    </source>
</evidence>
<dbReference type="InterPro" id="IPR003594">
    <property type="entry name" value="HATPase_dom"/>
</dbReference>